<dbReference type="FunFam" id="3.30.40.10:FF:000335">
    <property type="entry name" value="RING-type E3 ubiquitin transferase"/>
    <property type="match status" value="1"/>
</dbReference>
<sequence>MTTDPVSVSGPLLRVNQICRQSLKSTIGEAEEKVTAMPEEGAVARGGDGGGGGGEGKRLMEREHDQEDLTREMLEVIDTARSFGEFRRTQRKECFNLVRRLQLVAPLLEEIKELETPISDTAFARLCDLAEAFSDAKKLLRCCHDGSKIYLALESEAVVGKFRAVYEKLNRALAGMPYHELRITDEVEEQVELMNVQLERAKRRTDTQDMELAMDLMVVLSGEEDLDVDRAVLERLASRLQLQALPDLRAETMAIKKLIKDRCSQNAESTQQIIDLLDRFKQIAGIEDSNGLSEVALPKYLEKCPSLVIPNDFLCPISLEIMTDPVIVATGQTFERRSIQIWLDAGHRTCPKTRQTLSHLSLAPNYALRNLILQWCEKNKVELLKKETDLDSEAADHEEEISSLVEDLSSIHLDKQRRAVKKIRMLSKENPDHRLAIAQNGGIPALVSLLTYPDSKIQENTVTALLNLSIDEGNKKLIAKEGAVPSIIEILKTGTVPAKENSAAALFSLSMLDEIKLMIGNLNGMPPLIDLLQNGTIRGKKDAATALFNLVLNSKNKARAIEAGIIAPVLQVLGETNLGMADEALSILFLLTLHPDGCNAIGQQSFIQTLVEFIKEGTPKNKECALSVLLELGSHNSSLLSAAIQLGVHDHLDEIVKSGTDRAQRKAKALISNCEQVQ</sequence>
<gene>
    <name evidence="11" type="primary">LOC103701164</name>
</gene>
<comment type="catalytic activity">
    <reaction evidence="1">
        <text>S-ubiquitinyl-[E2 ubiquitin-conjugating enzyme]-L-cysteine + [acceptor protein]-L-lysine = [E2 ubiquitin-conjugating enzyme]-L-cysteine + N(6)-ubiquitinyl-[acceptor protein]-L-lysine.</text>
        <dbReference type="EC" id="2.3.2.27"/>
    </reaction>
</comment>
<dbReference type="Gene3D" id="1.25.10.10">
    <property type="entry name" value="Leucine-rich Repeat Variant"/>
    <property type="match status" value="1"/>
</dbReference>
<dbReference type="FunFam" id="1.20.930.20:FF:000002">
    <property type="entry name" value="RING-type E3 ubiquitin transferase"/>
    <property type="match status" value="1"/>
</dbReference>
<evidence type="ECO:0000256" key="5">
    <source>
        <dbReference type="ARBA" id="ARBA00022737"/>
    </source>
</evidence>
<reference evidence="10" key="1">
    <citation type="journal article" date="2019" name="Nat. Commun.">
        <title>Genome-wide association mapping of date palm fruit traits.</title>
        <authorList>
            <person name="Hazzouri K.M."/>
            <person name="Gros-Balthazard M."/>
            <person name="Flowers J.M."/>
            <person name="Copetti D."/>
            <person name="Lemansour A."/>
            <person name="Lebrun M."/>
            <person name="Masmoudi K."/>
            <person name="Ferrand S."/>
            <person name="Dhar M.I."/>
            <person name="Fresquez Z.A."/>
            <person name="Rosas U."/>
            <person name="Zhang J."/>
            <person name="Talag J."/>
            <person name="Lee S."/>
            <person name="Kudrna D."/>
            <person name="Powell R.F."/>
            <person name="Leitch I.J."/>
            <person name="Krueger R.R."/>
            <person name="Wing R.A."/>
            <person name="Amiri K.M.A."/>
            <person name="Purugganan M.D."/>
        </authorList>
    </citation>
    <scope>NUCLEOTIDE SEQUENCE [LARGE SCALE GENOMIC DNA]</scope>
    <source>
        <strain evidence="10">cv. Khalas</strain>
    </source>
</reference>
<dbReference type="InterPro" id="IPR036537">
    <property type="entry name" value="Adaptor_Cbl_N_dom_sf"/>
</dbReference>
<dbReference type="CDD" id="cd16664">
    <property type="entry name" value="RING-Ubox_PUB"/>
    <property type="match status" value="1"/>
</dbReference>
<proteinExistence type="predicted"/>
<dbReference type="InterPro" id="IPR045210">
    <property type="entry name" value="RING-Ubox_PUB"/>
</dbReference>
<comment type="pathway">
    <text evidence="2">Protein modification; protein ubiquitination.</text>
</comment>
<dbReference type="PANTHER" id="PTHR23315">
    <property type="entry name" value="U BOX DOMAIN-CONTAINING"/>
    <property type="match status" value="1"/>
</dbReference>
<evidence type="ECO:0000259" key="9">
    <source>
        <dbReference type="PROSITE" id="PS51698"/>
    </source>
</evidence>
<dbReference type="PROSITE" id="PS50176">
    <property type="entry name" value="ARM_REPEAT"/>
    <property type="match status" value="2"/>
</dbReference>
<evidence type="ECO:0000313" key="11">
    <source>
        <dbReference type="RefSeq" id="XP_038970976.1"/>
    </source>
</evidence>
<dbReference type="GO" id="GO:0061630">
    <property type="term" value="F:ubiquitin protein ligase activity"/>
    <property type="evidence" value="ECO:0007669"/>
    <property type="project" value="UniProtKB-EC"/>
</dbReference>
<reference evidence="11" key="2">
    <citation type="submission" date="2025-08" db="UniProtKB">
        <authorList>
            <consortium name="RefSeq"/>
        </authorList>
    </citation>
    <scope>IDENTIFICATION</scope>
    <source>
        <tissue evidence="11">Young leaves</tissue>
    </source>
</reference>
<dbReference type="GeneID" id="103701164"/>
<dbReference type="Proteomes" id="UP000228380">
    <property type="component" value="Chromosome 17"/>
</dbReference>
<organism evidence="10 11">
    <name type="scientific">Phoenix dactylifera</name>
    <name type="common">Date palm</name>
    <dbReference type="NCBI Taxonomy" id="42345"/>
    <lineage>
        <taxon>Eukaryota</taxon>
        <taxon>Viridiplantae</taxon>
        <taxon>Streptophyta</taxon>
        <taxon>Embryophyta</taxon>
        <taxon>Tracheophyta</taxon>
        <taxon>Spermatophyta</taxon>
        <taxon>Magnoliopsida</taxon>
        <taxon>Liliopsida</taxon>
        <taxon>Arecaceae</taxon>
        <taxon>Coryphoideae</taxon>
        <taxon>Phoeniceae</taxon>
        <taxon>Phoenix</taxon>
    </lineage>
</organism>
<dbReference type="InterPro" id="IPR003613">
    <property type="entry name" value="Ubox_domain"/>
</dbReference>
<dbReference type="UniPathway" id="UPA00143"/>
<dbReference type="GO" id="GO:0016567">
    <property type="term" value="P:protein ubiquitination"/>
    <property type="evidence" value="ECO:0007669"/>
    <property type="project" value="UniProtKB-UniPathway"/>
</dbReference>
<dbReference type="Pfam" id="PF25368">
    <property type="entry name" value="PUB10_N"/>
    <property type="match status" value="1"/>
</dbReference>
<dbReference type="InterPro" id="IPR058678">
    <property type="entry name" value="ARM_PUB"/>
</dbReference>
<dbReference type="Gene3D" id="3.30.40.10">
    <property type="entry name" value="Zinc/RING finger domain, C3HC4 (zinc finger)"/>
    <property type="match status" value="1"/>
</dbReference>
<evidence type="ECO:0000256" key="6">
    <source>
        <dbReference type="ARBA" id="ARBA00022786"/>
    </source>
</evidence>
<accession>A0A8B8ZA81</accession>
<dbReference type="KEGG" id="pda:103701164"/>
<dbReference type="PANTHER" id="PTHR23315:SF49">
    <property type="entry name" value="RING-TYPE E3 UBIQUITIN TRANSFERASE"/>
    <property type="match status" value="1"/>
</dbReference>
<keyword evidence="4" id="KW-0808">Transferase</keyword>
<dbReference type="Pfam" id="PF25598">
    <property type="entry name" value="ARM_PUB"/>
    <property type="match status" value="1"/>
</dbReference>
<evidence type="ECO:0000256" key="4">
    <source>
        <dbReference type="ARBA" id="ARBA00022679"/>
    </source>
</evidence>
<evidence type="ECO:0000256" key="2">
    <source>
        <dbReference type="ARBA" id="ARBA00004906"/>
    </source>
</evidence>
<dbReference type="GO" id="GO:0007166">
    <property type="term" value="P:cell surface receptor signaling pathway"/>
    <property type="evidence" value="ECO:0007669"/>
    <property type="project" value="InterPro"/>
</dbReference>
<evidence type="ECO:0000256" key="1">
    <source>
        <dbReference type="ARBA" id="ARBA00000900"/>
    </source>
</evidence>
<keyword evidence="6" id="KW-0833">Ubl conjugation pathway</keyword>
<feature type="domain" description="U-box" evidence="9">
    <location>
        <begin position="308"/>
        <end position="382"/>
    </location>
</feature>
<evidence type="ECO:0000256" key="3">
    <source>
        <dbReference type="ARBA" id="ARBA00012483"/>
    </source>
</evidence>
<evidence type="ECO:0000256" key="8">
    <source>
        <dbReference type="SAM" id="MobiDB-lite"/>
    </source>
</evidence>
<protein>
    <recommendedName>
        <fullName evidence="3">RING-type E3 ubiquitin transferase</fullName>
        <ecNumber evidence="3">2.3.2.27</ecNumber>
    </recommendedName>
</protein>
<feature type="repeat" description="ARM" evidence="7">
    <location>
        <begin position="441"/>
        <end position="483"/>
    </location>
</feature>
<dbReference type="InterPro" id="IPR013083">
    <property type="entry name" value="Znf_RING/FYVE/PHD"/>
</dbReference>
<keyword evidence="10" id="KW-1185">Reference proteome</keyword>
<dbReference type="Gene3D" id="1.20.930.20">
    <property type="entry name" value="Adaptor protein Cbl, N-terminal domain"/>
    <property type="match status" value="1"/>
</dbReference>
<dbReference type="SMART" id="SM00185">
    <property type="entry name" value="ARM"/>
    <property type="match status" value="5"/>
</dbReference>
<dbReference type="AlphaFoldDB" id="A0A8B8ZA81"/>
<dbReference type="InterPro" id="IPR000225">
    <property type="entry name" value="Armadillo"/>
</dbReference>
<name>A0A8B8ZA81_PHODC</name>
<dbReference type="InterPro" id="IPR057623">
    <property type="entry name" value="PUB12-19-like_N"/>
</dbReference>
<dbReference type="PROSITE" id="PS51698">
    <property type="entry name" value="U_BOX"/>
    <property type="match status" value="1"/>
</dbReference>
<dbReference type="Pfam" id="PF04564">
    <property type="entry name" value="U-box"/>
    <property type="match status" value="1"/>
</dbReference>
<dbReference type="OrthoDB" id="7537227at2759"/>
<dbReference type="InterPro" id="IPR016024">
    <property type="entry name" value="ARM-type_fold"/>
</dbReference>
<dbReference type="EC" id="2.3.2.27" evidence="3"/>
<evidence type="ECO:0000313" key="10">
    <source>
        <dbReference type="Proteomes" id="UP000228380"/>
    </source>
</evidence>
<dbReference type="FunFam" id="1.25.10.10:FF:000082">
    <property type="entry name" value="RING-type E3 ubiquitin transferase"/>
    <property type="match status" value="1"/>
</dbReference>
<dbReference type="RefSeq" id="XP_038970976.1">
    <property type="nucleotide sequence ID" value="XM_039115048.1"/>
</dbReference>
<dbReference type="SUPFAM" id="SSF48371">
    <property type="entry name" value="ARM repeat"/>
    <property type="match status" value="1"/>
</dbReference>
<dbReference type="InterPro" id="IPR011989">
    <property type="entry name" value="ARM-like"/>
</dbReference>
<feature type="compositionally biased region" description="Gly residues" evidence="8">
    <location>
        <begin position="44"/>
        <end position="54"/>
    </location>
</feature>
<keyword evidence="5" id="KW-0677">Repeat</keyword>
<feature type="repeat" description="ARM" evidence="7">
    <location>
        <begin position="523"/>
        <end position="565"/>
    </location>
</feature>
<dbReference type="SMART" id="SM00504">
    <property type="entry name" value="Ubox"/>
    <property type="match status" value="1"/>
</dbReference>
<feature type="region of interest" description="Disordered" evidence="8">
    <location>
        <begin position="35"/>
        <end position="58"/>
    </location>
</feature>
<dbReference type="SUPFAM" id="SSF57850">
    <property type="entry name" value="RING/U-box"/>
    <property type="match status" value="1"/>
</dbReference>
<evidence type="ECO:0000256" key="7">
    <source>
        <dbReference type="PROSITE-ProRule" id="PRU00259"/>
    </source>
</evidence>